<evidence type="ECO:0000313" key="2">
    <source>
        <dbReference type="Proteomes" id="UP001254608"/>
    </source>
</evidence>
<dbReference type="InterPro" id="IPR036249">
    <property type="entry name" value="Thioredoxin-like_sf"/>
</dbReference>
<dbReference type="EMBL" id="JAVRIC010000023">
    <property type="protein sequence ID" value="MDT0498536.1"/>
    <property type="molecule type" value="Genomic_DNA"/>
</dbReference>
<sequence>MIRFYFHPTPNPAKLALPLEGTGLAYEAVPVDTRKGEQHTPAFRASAAGGSARTMNSTTISTNRRVALCSRRTIPTTR</sequence>
<name>A0ABU2WKZ3_9GAMM</name>
<protein>
    <recommendedName>
        <fullName evidence="3">GST N-terminal domain-containing protein</fullName>
    </recommendedName>
</protein>
<reference evidence="1 2" key="1">
    <citation type="submission" date="2023-09" db="EMBL/GenBank/DDBJ databases">
        <authorList>
            <person name="Rey-Velasco X."/>
        </authorList>
    </citation>
    <scope>NUCLEOTIDE SEQUENCE [LARGE SCALE GENOMIC DNA]</scope>
    <source>
        <strain evidence="1 2">W345</strain>
    </source>
</reference>
<dbReference type="SUPFAM" id="SSF52833">
    <property type="entry name" value="Thioredoxin-like"/>
    <property type="match status" value="1"/>
</dbReference>
<organism evidence="1 2">
    <name type="scientific">Banduia mediterranea</name>
    <dbReference type="NCBI Taxonomy" id="3075609"/>
    <lineage>
        <taxon>Bacteria</taxon>
        <taxon>Pseudomonadati</taxon>
        <taxon>Pseudomonadota</taxon>
        <taxon>Gammaproteobacteria</taxon>
        <taxon>Nevskiales</taxon>
        <taxon>Algiphilaceae</taxon>
        <taxon>Banduia</taxon>
    </lineage>
</organism>
<evidence type="ECO:0008006" key="3">
    <source>
        <dbReference type="Google" id="ProtNLM"/>
    </source>
</evidence>
<accession>A0ABU2WKZ3</accession>
<gene>
    <name evidence="1" type="ORF">RM530_14385</name>
</gene>
<proteinExistence type="predicted"/>
<evidence type="ECO:0000313" key="1">
    <source>
        <dbReference type="EMBL" id="MDT0498536.1"/>
    </source>
</evidence>
<dbReference type="Proteomes" id="UP001254608">
    <property type="component" value="Unassembled WGS sequence"/>
</dbReference>
<comment type="caution">
    <text evidence="1">The sequence shown here is derived from an EMBL/GenBank/DDBJ whole genome shotgun (WGS) entry which is preliminary data.</text>
</comment>
<dbReference type="Gene3D" id="3.40.30.10">
    <property type="entry name" value="Glutaredoxin"/>
    <property type="match status" value="1"/>
</dbReference>
<keyword evidence="2" id="KW-1185">Reference proteome</keyword>